<feature type="region of interest" description="Disordered" evidence="1">
    <location>
        <begin position="1"/>
        <end position="83"/>
    </location>
</feature>
<evidence type="ECO:0000313" key="3">
    <source>
        <dbReference type="Proteomes" id="UP000002640"/>
    </source>
</evidence>
<dbReference type="GeneID" id="20641016"/>
<feature type="region of interest" description="Disordered" evidence="1">
    <location>
        <begin position="385"/>
        <end position="407"/>
    </location>
</feature>
<feature type="compositionally biased region" description="Low complexity" evidence="1">
    <location>
        <begin position="1"/>
        <end position="12"/>
    </location>
</feature>
<evidence type="ECO:0000313" key="2">
    <source>
        <dbReference type="EMBL" id="EGZ28046.1"/>
    </source>
</evidence>
<reference evidence="2 3" key="1">
    <citation type="journal article" date="2006" name="Science">
        <title>Phytophthora genome sequences uncover evolutionary origins and mechanisms of pathogenesis.</title>
        <authorList>
            <person name="Tyler B.M."/>
            <person name="Tripathy S."/>
            <person name="Zhang X."/>
            <person name="Dehal P."/>
            <person name="Jiang R.H."/>
            <person name="Aerts A."/>
            <person name="Arredondo F.D."/>
            <person name="Baxter L."/>
            <person name="Bensasson D."/>
            <person name="Beynon J.L."/>
            <person name="Chapman J."/>
            <person name="Damasceno C.M."/>
            <person name="Dorrance A.E."/>
            <person name="Dou D."/>
            <person name="Dickerman A.W."/>
            <person name="Dubchak I.L."/>
            <person name="Garbelotto M."/>
            <person name="Gijzen M."/>
            <person name="Gordon S.G."/>
            <person name="Govers F."/>
            <person name="Grunwald N.J."/>
            <person name="Huang W."/>
            <person name="Ivors K.L."/>
            <person name="Jones R.W."/>
            <person name="Kamoun S."/>
            <person name="Krampis K."/>
            <person name="Lamour K.H."/>
            <person name="Lee M.K."/>
            <person name="McDonald W.H."/>
            <person name="Medina M."/>
            <person name="Meijer H.J."/>
            <person name="Nordberg E.K."/>
            <person name="Maclean D.J."/>
            <person name="Ospina-Giraldo M.D."/>
            <person name="Morris P.F."/>
            <person name="Phuntumart V."/>
            <person name="Putnam N.H."/>
            <person name="Rash S."/>
            <person name="Rose J.K."/>
            <person name="Sakihama Y."/>
            <person name="Salamov A.A."/>
            <person name="Savidor A."/>
            <person name="Scheuring C.F."/>
            <person name="Smith B.M."/>
            <person name="Sobral B.W."/>
            <person name="Terry A."/>
            <person name="Torto-Alalibo T.A."/>
            <person name="Win J."/>
            <person name="Xu Z."/>
            <person name="Zhang H."/>
            <person name="Grigoriev I.V."/>
            <person name="Rokhsar D.S."/>
            <person name="Boore J.L."/>
        </authorList>
    </citation>
    <scope>NUCLEOTIDE SEQUENCE [LARGE SCALE GENOMIC DNA]</scope>
    <source>
        <strain evidence="2 3">P6497</strain>
    </source>
</reference>
<evidence type="ECO:0000256" key="1">
    <source>
        <dbReference type="SAM" id="MobiDB-lite"/>
    </source>
</evidence>
<accession>G4YFZ8</accession>
<feature type="region of interest" description="Disordered" evidence="1">
    <location>
        <begin position="100"/>
        <end position="157"/>
    </location>
</feature>
<name>G4YFZ8_PHYSP</name>
<sequence>MKQAAASSPSHLHSAEDTHSVDVPSASLPSVSSPSTPSHLTPSHSTAARGRRDKGLVGAKAGRGGLKAGKAQRKQGPAGVQTVRVPSSVASIAPAGALAISTQDPPSNAAATPCEGTDGAGSVREEVASNCSTLNGHTPDRHPEGVAATPSEANSEHAVDITRPWSINEMAIFWNNGYASLRGFIDQDQVKLLLSAIVSMSETKWLRDIRKPARRVAEIGIQDSAPDAFRLVFERFVTPPKARGEQLHRDFQSAETIDATIKRVQASLLLVLEPETKLIIVPEAFAGAALSGKCTALEDLSLGDVVVYRGDLPHADAPYKDGNIRIQGLINGVYHDEGVVERVVWAVYRCIHCSKQCVDKRDMNNHTRFCSAPRSLQLLVRESGIATREPTASAGGTGDGEQEEKDE</sequence>
<dbReference type="RefSeq" id="XP_009515321.1">
    <property type="nucleotide sequence ID" value="XM_009517026.1"/>
</dbReference>
<keyword evidence="3" id="KW-1185">Reference proteome</keyword>
<dbReference type="KEGG" id="psoj:PHYSODRAFT_293689"/>
<dbReference type="EMBL" id="JH159151">
    <property type="protein sequence ID" value="EGZ28046.1"/>
    <property type="molecule type" value="Genomic_DNA"/>
</dbReference>
<organism evidence="2 3">
    <name type="scientific">Phytophthora sojae (strain P6497)</name>
    <name type="common">Soybean stem and root rot agent</name>
    <name type="synonym">Phytophthora megasperma f. sp. glycines</name>
    <dbReference type="NCBI Taxonomy" id="1094619"/>
    <lineage>
        <taxon>Eukaryota</taxon>
        <taxon>Sar</taxon>
        <taxon>Stramenopiles</taxon>
        <taxon>Oomycota</taxon>
        <taxon>Peronosporomycetes</taxon>
        <taxon>Peronosporales</taxon>
        <taxon>Peronosporaceae</taxon>
        <taxon>Phytophthora</taxon>
    </lineage>
</organism>
<dbReference type="InParanoid" id="G4YFZ8"/>
<dbReference type="SUPFAM" id="SSF51197">
    <property type="entry name" value="Clavaminate synthase-like"/>
    <property type="match status" value="1"/>
</dbReference>
<gene>
    <name evidence="2" type="ORF">PHYSODRAFT_293689</name>
</gene>
<feature type="compositionally biased region" description="Low complexity" evidence="1">
    <location>
        <begin position="23"/>
        <end position="47"/>
    </location>
</feature>
<proteinExistence type="predicted"/>
<feature type="compositionally biased region" description="Polar residues" evidence="1">
    <location>
        <begin position="100"/>
        <end position="110"/>
    </location>
</feature>
<protein>
    <submittedName>
        <fullName evidence="2">Uncharacterized protein</fullName>
    </submittedName>
</protein>
<dbReference type="AlphaFoldDB" id="G4YFZ8"/>
<dbReference type="Proteomes" id="UP000002640">
    <property type="component" value="Unassembled WGS sequence"/>
</dbReference>